<dbReference type="Proteomes" id="UP000001933">
    <property type="component" value="Chromosome"/>
</dbReference>
<reference evidence="5 6" key="1">
    <citation type="journal article" date="2007" name="Proc. Natl. Acad. Sci. U.S.A.">
        <title>The genome of Syntrophus aciditrophicus: life at the thermodynamic limit of microbial growth.</title>
        <authorList>
            <person name="McInerney M.J."/>
            <person name="Rohlin L."/>
            <person name="Mouttaki H."/>
            <person name="Kim U."/>
            <person name="Krupp R.S."/>
            <person name="Rios-Hernandez L."/>
            <person name="Sieber J."/>
            <person name="Struchtemeyer C.G."/>
            <person name="Bhattacharyya A."/>
            <person name="Campbell J.W."/>
            <person name="Gunsalus R.P."/>
        </authorList>
    </citation>
    <scope>NUCLEOTIDE SEQUENCE [LARGE SCALE GENOMIC DNA]</scope>
    <source>
        <strain evidence="5 6">SB</strain>
    </source>
</reference>
<accession>Q2LWC8</accession>
<gene>
    <name evidence="5" type="ORF">SYN_00851</name>
</gene>
<evidence type="ECO:0000256" key="3">
    <source>
        <dbReference type="SAM" id="Coils"/>
    </source>
</evidence>
<comment type="subcellular location">
    <subcellularLocation>
        <location evidence="2">Cell membrane</location>
        <topology evidence="2">Lipid-anchor</topology>
    </subcellularLocation>
</comment>
<sequence>MNLFSGKAAGKRIAESARALMLAALILSGCATVGPDYTPPATELSKSWHTPLKSGLTAEETGPASLEKWWTNLNDPELSSLMTRAIAGNRDLRKARARVRQARASRGVTRAGLFPTLDVSSSATRSRSSEETGGGTTSSFYVAGLDAGWELDLFGGVRRSVEAAEADLQASQEDLRDALVSLLAEVALNYVEVRKYQDLLTVAESNLATQQETFELTRWRQQAGLSDELAVQQARYNLERTRSQIPTLRTGLEEAKNNLAVLLGEQPGTLHGELEERKPVPVANPAVAAGVPADVLLQRPDVRRAERELAAQTARIGVATAELYPKFTLSGSIGLEAFSSSNLFSSGSRTAGGGAGVTWRIFDARAIRQNIEVQTALQEQALTGYETAVLNALKEVENALTAYAEEEQRRQALSEAVSAAQQAARQAGYKYQSGLADFDSVLEAQRSLLILQEELAQSNGAVLSNLIRLYKALGGGWTSLAAADEKQESTNISKRESNESEIR</sequence>
<evidence type="ECO:0000313" key="6">
    <source>
        <dbReference type="Proteomes" id="UP000001933"/>
    </source>
</evidence>
<dbReference type="AlphaFoldDB" id="Q2LWC8"/>
<protein>
    <submittedName>
        <fullName evidence="5">Type I secretion outer membrane protein</fullName>
    </submittedName>
</protein>
<dbReference type="NCBIfam" id="TIGR01845">
    <property type="entry name" value="outer_NodT"/>
    <property type="match status" value="1"/>
</dbReference>
<dbReference type="OrthoDB" id="9783163at2"/>
<keyword evidence="2" id="KW-1134">Transmembrane beta strand</keyword>
<dbReference type="PANTHER" id="PTHR30203:SF31">
    <property type="entry name" value="RND EFFLUX SYSTEM, OUTER MEMBRANE LIPOPROTEIN, NODT"/>
    <property type="match status" value="1"/>
</dbReference>
<keyword evidence="2" id="KW-0449">Lipoprotein</keyword>
<evidence type="ECO:0000313" key="5">
    <source>
        <dbReference type="EMBL" id="ABC78386.1"/>
    </source>
</evidence>
<dbReference type="EMBL" id="CP000252">
    <property type="protein sequence ID" value="ABC78386.1"/>
    <property type="molecule type" value="Genomic_DNA"/>
</dbReference>
<dbReference type="GO" id="GO:0015562">
    <property type="term" value="F:efflux transmembrane transporter activity"/>
    <property type="evidence" value="ECO:0007669"/>
    <property type="project" value="InterPro"/>
</dbReference>
<keyword evidence="2" id="KW-0472">Membrane</keyword>
<dbReference type="PROSITE" id="PS51257">
    <property type="entry name" value="PROKAR_LIPOPROTEIN"/>
    <property type="match status" value="1"/>
</dbReference>
<proteinExistence type="inferred from homology"/>
<feature type="region of interest" description="Disordered" evidence="4">
    <location>
        <begin position="484"/>
        <end position="503"/>
    </location>
</feature>
<dbReference type="InterPro" id="IPR003423">
    <property type="entry name" value="OMP_efflux"/>
</dbReference>
<name>Q2LWC8_SYNAS</name>
<keyword evidence="2" id="KW-0564">Palmitate</keyword>
<keyword evidence="3" id="KW-0175">Coiled coil</keyword>
<dbReference type="eggNOG" id="COG1538">
    <property type="taxonomic scope" value="Bacteria"/>
</dbReference>
<dbReference type="KEGG" id="sat:SYN_00851"/>
<dbReference type="PANTHER" id="PTHR30203">
    <property type="entry name" value="OUTER MEMBRANE CATION EFFLUX PROTEIN"/>
    <property type="match status" value="1"/>
</dbReference>
<dbReference type="InterPro" id="IPR010131">
    <property type="entry name" value="MdtP/NodT-like"/>
</dbReference>
<keyword evidence="2" id="KW-0812">Transmembrane</keyword>
<dbReference type="HOGENOM" id="CLU_012817_13_0_7"/>
<dbReference type="Gene3D" id="1.20.1600.10">
    <property type="entry name" value="Outer membrane efflux proteins (OEP)"/>
    <property type="match status" value="1"/>
</dbReference>
<evidence type="ECO:0000256" key="2">
    <source>
        <dbReference type="RuleBase" id="RU362097"/>
    </source>
</evidence>
<evidence type="ECO:0000256" key="4">
    <source>
        <dbReference type="SAM" id="MobiDB-lite"/>
    </source>
</evidence>
<evidence type="ECO:0000256" key="1">
    <source>
        <dbReference type="ARBA" id="ARBA00007613"/>
    </source>
</evidence>
<dbReference type="Gene3D" id="2.20.200.10">
    <property type="entry name" value="Outer membrane efflux proteins (OEP)"/>
    <property type="match status" value="1"/>
</dbReference>
<feature type="coiled-coil region" evidence="3">
    <location>
        <begin position="389"/>
        <end position="423"/>
    </location>
</feature>
<organism evidence="5 6">
    <name type="scientific">Syntrophus aciditrophicus (strain SB)</name>
    <dbReference type="NCBI Taxonomy" id="56780"/>
    <lineage>
        <taxon>Bacteria</taxon>
        <taxon>Pseudomonadati</taxon>
        <taxon>Thermodesulfobacteriota</taxon>
        <taxon>Syntrophia</taxon>
        <taxon>Syntrophales</taxon>
        <taxon>Syntrophaceae</taxon>
        <taxon>Syntrophus</taxon>
    </lineage>
</organism>
<dbReference type="RefSeq" id="WP_011418405.1">
    <property type="nucleotide sequence ID" value="NC_007759.1"/>
</dbReference>
<dbReference type="Pfam" id="PF02321">
    <property type="entry name" value="OEP"/>
    <property type="match status" value="2"/>
</dbReference>
<dbReference type="STRING" id="56780.SYN_00851"/>
<dbReference type="InParanoid" id="Q2LWC8"/>
<comment type="similarity">
    <text evidence="1 2">Belongs to the outer membrane factor (OMF) (TC 1.B.17) family.</text>
</comment>
<dbReference type="SUPFAM" id="SSF56954">
    <property type="entry name" value="Outer membrane efflux proteins (OEP)"/>
    <property type="match status" value="1"/>
</dbReference>
<dbReference type="GO" id="GO:0005886">
    <property type="term" value="C:plasma membrane"/>
    <property type="evidence" value="ECO:0007669"/>
    <property type="project" value="UniProtKB-SubCell"/>
</dbReference>
<keyword evidence="6" id="KW-1185">Reference proteome</keyword>